<keyword evidence="3" id="KW-1185">Reference proteome</keyword>
<feature type="compositionally biased region" description="Low complexity" evidence="1">
    <location>
        <begin position="197"/>
        <end position="210"/>
    </location>
</feature>
<reference evidence="2" key="1">
    <citation type="submission" date="2022-10" db="EMBL/GenBank/DDBJ databases">
        <title>Culturing micro-colonial fungi from biological soil crusts in the Mojave desert and describing Neophaeococcomyces mojavensis, and introducing the new genera and species Taxawa tesnikishii.</title>
        <authorList>
            <person name="Kurbessoian T."/>
            <person name="Stajich J.E."/>
        </authorList>
    </citation>
    <scope>NUCLEOTIDE SEQUENCE</scope>
    <source>
        <strain evidence="2">TK_41</strain>
    </source>
</reference>
<feature type="compositionally biased region" description="Basic residues" evidence="1">
    <location>
        <begin position="229"/>
        <end position="238"/>
    </location>
</feature>
<name>A0AA38XAV8_9EURO</name>
<evidence type="ECO:0000313" key="2">
    <source>
        <dbReference type="EMBL" id="KAJ9610001.1"/>
    </source>
</evidence>
<accession>A0AA38XAV8</accession>
<feature type="compositionally biased region" description="Basic and acidic residues" evidence="1">
    <location>
        <begin position="56"/>
        <end position="69"/>
    </location>
</feature>
<protein>
    <submittedName>
        <fullName evidence="2">Uncharacterized protein</fullName>
    </submittedName>
</protein>
<gene>
    <name evidence="2" type="ORF">H2200_006331</name>
</gene>
<proteinExistence type="predicted"/>
<feature type="region of interest" description="Disordered" evidence="1">
    <location>
        <begin position="40"/>
        <end position="245"/>
    </location>
</feature>
<dbReference type="EMBL" id="JAPDRK010000008">
    <property type="protein sequence ID" value="KAJ9610001.1"/>
    <property type="molecule type" value="Genomic_DNA"/>
</dbReference>
<dbReference type="AlphaFoldDB" id="A0AA38XAV8"/>
<comment type="caution">
    <text evidence="2">The sequence shown here is derived from an EMBL/GenBank/DDBJ whole genome shotgun (WGS) entry which is preliminary data.</text>
</comment>
<dbReference type="Proteomes" id="UP001172673">
    <property type="component" value="Unassembled WGS sequence"/>
</dbReference>
<sequence>MAPPSRKKPPSTGPSEADIATNRALLHYAEASRLAKSLLGNYSSTSGQDDHDTEQEEKAERELLKRQDLFSDTGGVGYRAPESLNGSNSRPAVMDPTTTFLRRQLLSGRAGASQNGLKGHNATVTRPRHQAQRSGKHDLDSDEDSRATVGEKGGTSKNTKAAMATDRTQAVYLIGEPTTNVPAGSEVASQDDNGLNPAQQSSSATASQPKPAKKRGTSSYLDELLASRAAKKQKKNKAKSSAGEG</sequence>
<organism evidence="2 3">
    <name type="scientific">Cladophialophora chaetospira</name>
    <dbReference type="NCBI Taxonomy" id="386627"/>
    <lineage>
        <taxon>Eukaryota</taxon>
        <taxon>Fungi</taxon>
        <taxon>Dikarya</taxon>
        <taxon>Ascomycota</taxon>
        <taxon>Pezizomycotina</taxon>
        <taxon>Eurotiomycetes</taxon>
        <taxon>Chaetothyriomycetidae</taxon>
        <taxon>Chaetothyriales</taxon>
        <taxon>Herpotrichiellaceae</taxon>
        <taxon>Cladophialophora</taxon>
    </lineage>
</organism>
<feature type="compositionally biased region" description="Polar residues" evidence="1">
    <location>
        <begin position="84"/>
        <end position="101"/>
    </location>
</feature>
<feature type="compositionally biased region" description="Polar residues" evidence="1">
    <location>
        <begin position="177"/>
        <end position="193"/>
    </location>
</feature>
<evidence type="ECO:0000313" key="3">
    <source>
        <dbReference type="Proteomes" id="UP001172673"/>
    </source>
</evidence>
<evidence type="ECO:0000256" key="1">
    <source>
        <dbReference type="SAM" id="MobiDB-lite"/>
    </source>
</evidence>